<organism evidence="2 3">
    <name type="scientific">Cytospora schulzeri</name>
    <dbReference type="NCBI Taxonomy" id="448051"/>
    <lineage>
        <taxon>Eukaryota</taxon>
        <taxon>Fungi</taxon>
        <taxon>Dikarya</taxon>
        <taxon>Ascomycota</taxon>
        <taxon>Pezizomycotina</taxon>
        <taxon>Sordariomycetes</taxon>
        <taxon>Sordariomycetidae</taxon>
        <taxon>Diaporthales</taxon>
        <taxon>Cytosporaceae</taxon>
        <taxon>Cytospora</taxon>
    </lineage>
</organism>
<dbReference type="AlphaFoldDB" id="A0A423VMZ4"/>
<protein>
    <submittedName>
        <fullName evidence="2">Uncharacterized protein</fullName>
    </submittedName>
</protein>
<proteinExistence type="predicted"/>
<evidence type="ECO:0000313" key="2">
    <source>
        <dbReference type="EMBL" id="ROV92369.1"/>
    </source>
</evidence>
<name>A0A423VMZ4_9PEZI</name>
<gene>
    <name evidence="2" type="ORF">VMCG_09106</name>
</gene>
<feature type="region of interest" description="Disordered" evidence="1">
    <location>
        <begin position="82"/>
        <end position="112"/>
    </location>
</feature>
<sequence length="112" mass="12166">MVCDGTTVVVNPTHAFSPPSRRIRADEDAVLQELSATQLHIPLTGSRTGGFIGYRGKSRTGRYHSTYVHLLMGCPPPVDKSQLTAGHVIKPATKTDNKRNEDDAVRLDDPVG</sequence>
<dbReference type="EMBL" id="LKEA01000050">
    <property type="protein sequence ID" value="ROV92369.1"/>
    <property type="molecule type" value="Genomic_DNA"/>
</dbReference>
<accession>A0A423VMZ4</accession>
<keyword evidence="3" id="KW-1185">Reference proteome</keyword>
<evidence type="ECO:0000256" key="1">
    <source>
        <dbReference type="SAM" id="MobiDB-lite"/>
    </source>
</evidence>
<feature type="compositionally biased region" description="Basic and acidic residues" evidence="1">
    <location>
        <begin position="93"/>
        <end position="112"/>
    </location>
</feature>
<evidence type="ECO:0000313" key="3">
    <source>
        <dbReference type="Proteomes" id="UP000283895"/>
    </source>
</evidence>
<reference evidence="2 3" key="1">
    <citation type="submission" date="2015-09" db="EMBL/GenBank/DDBJ databases">
        <title>Host preference determinants of Valsa canker pathogens revealed by comparative genomics.</title>
        <authorList>
            <person name="Yin Z."/>
            <person name="Huang L."/>
        </authorList>
    </citation>
    <scope>NUCLEOTIDE SEQUENCE [LARGE SCALE GENOMIC DNA]</scope>
    <source>
        <strain evidence="2 3">03-1</strain>
    </source>
</reference>
<comment type="caution">
    <text evidence="2">The sequence shown here is derived from an EMBL/GenBank/DDBJ whole genome shotgun (WGS) entry which is preliminary data.</text>
</comment>
<dbReference type="Proteomes" id="UP000283895">
    <property type="component" value="Unassembled WGS sequence"/>
</dbReference>